<gene>
    <name evidence="2" type="ORF">B0J12DRAFT_176449</name>
</gene>
<evidence type="ECO:0000313" key="3">
    <source>
        <dbReference type="Proteomes" id="UP000774617"/>
    </source>
</evidence>
<protein>
    <submittedName>
        <fullName evidence="2">Cell division protein Cdc14</fullName>
    </submittedName>
</protein>
<proteinExistence type="predicted"/>
<dbReference type="InterPro" id="IPR012535">
    <property type="entry name" value="Cell_div_Cdc14"/>
</dbReference>
<evidence type="ECO:0000313" key="2">
    <source>
        <dbReference type="EMBL" id="KAH7063656.1"/>
    </source>
</evidence>
<dbReference type="Proteomes" id="UP000774617">
    <property type="component" value="Unassembled WGS sequence"/>
</dbReference>
<accession>A0ABQ8GT30</accession>
<keyword evidence="2" id="KW-0131">Cell cycle</keyword>
<sequence>MEALLSLSFDNITSKDSAKIRKGLRQIEGLLAQICLSRQTDPAAAAKPRRNGSASKKTSAEPKALGALHGDPAFREFFRLQEGFEWNVASRLILCLERLLGMGASGQSDILILSALDLLQGILLLHPPSRALFSREIYMNLLLDLLDCIDCPSIQSRTLLVLVTALLATPSNTRTFESIDGLLTVTSLFKSRSTASSVKLKIMEFLYFYLMPETPTIPGGAKGNVMGLDRSSSQLMTAFDRKTRERRLSDPTDETKTTEEKQALLGRYLSNVEDLVQDLRDSAPFSEGIGIAC</sequence>
<reference evidence="2 3" key="1">
    <citation type="journal article" date="2021" name="Nat. Commun.">
        <title>Genetic determinants of endophytism in the Arabidopsis root mycobiome.</title>
        <authorList>
            <person name="Mesny F."/>
            <person name="Miyauchi S."/>
            <person name="Thiergart T."/>
            <person name="Pickel B."/>
            <person name="Atanasova L."/>
            <person name="Karlsson M."/>
            <person name="Huettel B."/>
            <person name="Barry K.W."/>
            <person name="Haridas S."/>
            <person name="Chen C."/>
            <person name="Bauer D."/>
            <person name="Andreopoulos W."/>
            <person name="Pangilinan J."/>
            <person name="LaButti K."/>
            <person name="Riley R."/>
            <person name="Lipzen A."/>
            <person name="Clum A."/>
            <person name="Drula E."/>
            <person name="Henrissat B."/>
            <person name="Kohler A."/>
            <person name="Grigoriev I.V."/>
            <person name="Martin F.M."/>
            <person name="Hacquard S."/>
        </authorList>
    </citation>
    <scope>NUCLEOTIDE SEQUENCE [LARGE SCALE GENOMIC DNA]</scope>
    <source>
        <strain evidence="2 3">MPI-SDFR-AT-0080</strain>
    </source>
</reference>
<dbReference type="GO" id="GO:0051301">
    <property type="term" value="P:cell division"/>
    <property type="evidence" value="ECO:0007669"/>
    <property type="project" value="UniProtKB-KW"/>
</dbReference>
<keyword evidence="2" id="KW-0132">Cell division</keyword>
<organism evidence="2 3">
    <name type="scientific">Macrophomina phaseolina</name>
    <dbReference type="NCBI Taxonomy" id="35725"/>
    <lineage>
        <taxon>Eukaryota</taxon>
        <taxon>Fungi</taxon>
        <taxon>Dikarya</taxon>
        <taxon>Ascomycota</taxon>
        <taxon>Pezizomycotina</taxon>
        <taxon>Dothideomycetes</taxon>
        <taxon>Dothideomycetes incertae sedis</taxon>
        <taxon>Botryosphaeriales</taxon>
        <taxon>Botryosphaeriaceae</taxon>
        <taxon>Macrophomina</taxon>
    </lineage>
</organism>
<feature type="region of interest" description="Disordered" evidence="1">
    <location>
        <begin position="42"/>
        <end position="63"/>
    </location>
</feature>
<dbReference type="PANTHER" id="PTHR34065:SF1">
    <property type="entry name" value="CELL DIVISION CONTROL PROTEIN 14"/>
    <property type="match status" value="1"/>
</dbReference>
<keyword evidence="3" id="KW-1185">Reference proteome</keyword>
<dbReference type="Pfam" id="PF08045">
    <property type="entry name" value="CDC14"/>
    <property type="match status" value="1"/>
</dbReference>
<name>A0ABQ8GT30_9PEZI</name>
<dbReference type="PANTHER" id="PTHR34065">
    <property type="entry name" value="CELL DIVISION CONTROL PROTEIN 14"/>
    <property type="match status" value="1"/>
</dbReference>
<evidence type="ECO:0000256" key="1">
    <source>
        <dbReference type="SAM" id="MobiDB-lite"/>
    </source>
</evidence>
<comment type="caution">
    <text evidence="2">The sequence shown here is derived from an EMBL/GenBank/DDBJ whole genome shotgun (WGS) entry which is preliminary data.</text>
</comment>
<dbReference type="EMBL" id="JAGTJR010000002">
    <property type="protein sequence ID" value="KAH7063656.1"/>
    <property type="molecule type" value="Genomic_DNA"/>
</dbReference>